<keyword evidence="10" id="KW-1185">Reference proteome</keyword>
<accession>A0A4R1BB91</accession>
<keyword evidence="7" id="KW-0998">Cell outer membrane</keyword>
<feature type="signal peptide" evidence="8">
    <location>
        <begin position="1"/>
        <end position="19"/>
    </location>
</feature>
<keyword evidence="3" id="KW-0813">Transport</keyword>
<dbReference type="GO" id="GO:0009279">
    <property type="term" value="C:cell outer membrane"/>
    <property type="evidence" value="ECO:0007669"/>
    <property type="project" value="UniProtKB-SubCell"/>
</dbReference>
<keyword evidence="4" id="KW-1134">Transmembrane beta strand</keyword>
<dbReference type="GO" id="GO:0015562">
    <property type="term" value="F:efflux transmembrane transporter activity"/>
    <property type="evidence" value="ECO:0007669"/>
    <property type="project" value="InterPro"/>
</dbReference>
<feature type="chain" id="PRO_5020700841" evidence="8">
    <location>
        <begin position="20"/>
        <end position="477"/>
    </location>
</feature>
<dbReference type="GO" id="GO:1990281">
    <property type="term" value="C:efflux pump complex"/>
    <property type="evidence" value="ECO:0007669"/>
    <property type="project" value="TreeGrafter"/>
</dbReference>
<dbReference type="Pfam" id="PF02321">
    <property type="entry name" value="OEP"/>
    <property type="match status" value="2"/>
</dbReference>
<reference evidence="9 10" key="1">
    <citation type="submission" date="2019-03" db="EMBL/GenBank/DDBJ databases">
        <authorList>
            <person name="Kim M.K.M."/>
        </authorList>
    </citation>
    <scope>NUCLEOTIDE SEQUENCE [LARGE SCALE GENOMIC DNA]</scope>
    <source>
        <strain evidence="9 10">17J68-12</strain>
    </source>
</reference>
<dbReference type="SUPFAM" id="SSF56954">
    <property type="entry name" value="Outer membrane efflux proteins (OEP)"/>
    <property type="match status" value="1"/>
</dbReference>
<keyword evidence="8" id="KW-0732">Signal</keyword>
<dbReference type="RefSeq" id="WP_131449215.1">
    <property type="nucleotide sequence ID" value="NZ_SJZI01000042.1"/>
</dbReference>
<comment type="subcellular location">
    <subcellularLocation>
        <location evidence="1">Cell outer membrane</location>
    </subcellularLocation>
</comment>
<keyword evidence="5" id="KW-0812">Transmembrane</keyword>
<evidence type="ECO:0000256" key="5">
    <source>
        <dbReference type="ARBA" id="ARBA00022692"/>
    </source>
</evidence>
<dbReference type="InterPro" id="IPR003423">
    <property type="entry name" value="OMP_efflux"/>
</dbReference>
<proteinExistence type="inferred from homology"/>
<dbReference type="AlphaFoldDB" id="A0A4R1BB91"/>
<dbReference type="InterPro" id="IPR051906">
    <property type="entry name" value="TolC-like"/>
</dbReference>
<comment type="similarity">
    <text evidence="2">Belongs to the outer membrane factor (OMF) (TC 1.B.17) family.</text>
</comment>
<protein>
    <submittedName>
        <fullName evidence="9">TolC family protein</fullName>
    </submittedName>
</protein>
<gene>
    <name evidence="9" type="ORF">EPD60_09670</name>
</gene>
<evidence type="ECO:0000256" key="4">
    <source>
        <dbReference type="ARBA" id="ARBA00022452"/>
    </source>
</evidence>
<dbReference type="Gene3D" id="1.20.1600.10">
    <property type="entry name" value="Outer membrane efflux proteins (OEP)"/>
    <property type="match status" value="1"/>
</dbReference>
<organism evidence="9 10">
    <name type="scientific">Flaviaesturariibacter flavus</name>
    <dbReference type="NCBI Taxonomy" id="2502780"/>
    <lineage>
        <taxon>Bacteria</taxon>
        <taxon>Pseudomonadati</taxon>
        <taxon>Bacteroidota</taxon>
        <taxon>Chitinophagia</taxon>
        <taxon>Chitinophagales</taxon>
        <taxon>Chitinophagaceae</taxon>
        <taxon>Flaviaestuariibacter</taxon>
    </lineage>
</organism>
<dbReference type="Proteomes" id="UP000295334">
    <property type="component" value="Unassembled WGS sequence"/>
</dbReference>
<evidence type="ECO:0000256" key="1">
    <source>
        <dbReference type="ARBA" id="ARBA00004442"/>
    </source>
</evidence>
<dbReference type="EMBL" id="SJZI01000042">
    <property type="protein sequence ID" value="TCJ14261.1"/>
    <property type="molecule type" value="Genomic_DNA"/>
</dbReference>
<evidence type="ECO:0000256" key="3">
    <source>
        <dbReference type="ARBA" id="ARBA00022448"/>
    </source>
</evidence>
<dbReference type="GO" id="GO:0015288">
    <property type="term" value="F:porin activity"/>
    <property type="evidence" value="ECO:0007669"/>
    <property type="project" value="TreeGrafter"/>
</dbReference>
<evidence type="ECO:0000313" key="10">
    <source>
        <dbReference type="Proteomes" id="UP000295334"/>
    </source>
</evidence>
<evidence type="ECO:0000256" key="2">
    <source>
        <dbReference type="ARBA" id="ARBA00007613"/>
    </source>
</evidence>
<evidence type="ECO:0000313" key="9">
    <source>
        <dbReference type="EMBL" id="TCJ14261.1"/>
    </source>
</evidence>
<name>A0A4R1BB91_9BACT</name>
<dbReference type="PANTHER" id="PTHR30026:SF20">
    <property type="entry name" value="OUTER MEMBRANE PROTEIN TOLC"/>
    <property type="match status" value="1"/>
</dbReference>
<evidence type="ECO:0000256" key="7">
    <source>
        <dbReference type="ARBA" id="ARBA00023237"/>
    </source>
</evidence>
<sequence length="477" mass="53041">MKRPMSCLLALLLVLSAGAQEKWDLRRCVDYALANNISVKQQDVQARLARLTYDQAKLSQYPSLNLQSNLGYNFGRSINIATNQFTDVSFFSNNISLQTDVEVFNFFSKRNGIASYRYDSEAYAALTEKVKNDVALNVALAYLQVLLARQQVGILRLKQAQSEAQLSATRKQVDAGVLPEFNALQVEAQVARDSANVVNQKTAEIQALFSLKALLALDAAQPFDVATPPVELIPVEPIGNLQPQLVYESALQNLPQQRYNHLRIQAGRYAVAAARGAMYPRLSFGAGLQTRYSSAQQQADFLGDSSKTIVPIGFVQTTNQAVLREVTQPNFSSPYTPGYFSQFNNNMSRFVGFTVTVPIFNGGQQRTAWKRAQLNLQTSTLAQQADSLTLKQDIYKAHADALNAQEKFNAANKALEMNQRALDLASKRYNIGLLSTLELLLAQTSLTTSQLERASAQFEYVFRMKLLEFYKGQGLKL</sequence>
<keyword evidence="6" id="KW-0472">Membrane</keyword>
<dbReference type="PANTHER" id="PTHR30026">
    <property type="entry name" value="OUTER MEMBRANE PROTEIN TOLC"/>
    <property type="match status" value="1"/>
</dbReference>
<evidence type="ECO:0000256" key="6">
    <source>
        <dbReference type="ARBA" id="ARBA00023136"/>
    </source>
</evidence>
<evidence type="ECO:0000256" key="8">
    <source>
        <dbReference type="SAM" id="SignalP"/>
    </source>
</evidence>
<comment type="caution">
    <text evidence="9">The sequence shown here is derived from an EMBL/GenBank/DDBJ whole genome shotgun (WGS) entry which is preliminary data.</text>
</comment>
<dbReference type="OrthoDB" id="9811587at2"/>